<gene>
    <name evidence="3" type="ORF">FZD47_17050</name>
</gene>
<dbReference type="AlphaFoldDB" id="A0A5D4SIS8"/>
<reference evidence="3 4" key="1">
    <citation type="submission" date="2019-08" db="EMBL/GenBank/DDBJ databases">
        <title>Bacillus genomes from the desert of Cuatro Cienegas, Coahuila.</title>
        <authorList>
            <person name="Olmedo-Alvarez G."/>
        </authorList>
    </citation>
    <scope>NUCLEOTIDE SEQUENCE [LARGE SCALE GENOMIC DNA]</scope>
    <source>
        <strain evidence="3 4">CH37_1T</strain>
    </source>
</reference>
<dbReference type="Gene3D" id="3.40.50.1860">
    <property type="match status" value="2"/>
</dbReference>
<protein>
    <submittedName>
        <fullName evidence="3">Aspartate/glutamate racemase family protein</fullName>
    </submittedName>
</protein>
<name>A0A5D4SIS8_9BACI</name>
<dbReference type="EMBL" id="VTES01000004">
    <property type="protein sequence ID" value="TYS63345.1"/>
    <property type="molecule type" value="Genomic_DNA"/>
</dbReference>
<dbReference type="GO" id="GO:0047661">
    <property type="term" value="F:amino-acid racemase activity"/>
    <property type="evidence" value="ECO:0007669"/>
    <property type="project" value="InterPro"/>
</dbReference>
<proteinExistence type="inferred from homology"/>
<dbReference type="PANTHER" id="PTHR21198">
    <property type="entry name" value="GLUTAMATE RACEMASE"/>
    <property type="match status" value="1"/>
</dbReference>
<dbReference type="PROSITE" id="PS00924">
    <property type="entry name" value="ASP_GLU_RACEMASE_2"/>
    <property type="match status" value="1"/>
</dbReference>
<evidence type="ECO:0000256" key="2">
    <source>
        <dbReference type="ARBA" id="ARBA00023235"/>
    </source>
</evidence>
<dbReference type="Proteomes" id="UP000323732">
    <property type="component" value="Unassembled WGS sequence"/>
</dbReference>
<dbReference type="InterPro" id="IPR018187">
    <property type="entry name" value="Asp/Glu_racemase_AS_1"/>
</dbReference>
<organism evidence="3 4">
    <name type="scientific">Bacillus infantis</name>
    <dbReference type="NCBI Taxonomy" id="324767"/>
    <lineage>
        <taxon>Bacteria</taxon>
        <taxon>Bacillati</taxon>
        <taxon>Bacillota</taxon>
        <taxon>Bacilli</taxon>
        <taxon>Bacillales</taxon>
        <taxon>Bacillaceae</taxon>
        <taxon>Bacillus</taxon>
    </lineage>
</organism>
<dbReference type="PROSITE" id="PS00923">
    <property type="entry name" value="ASP_GLU_RACEMASE_1"/>
    <property type="match status" value="1"/>
</dbReference>
<keyword evidence="2" id="KW-0413">Isomerase</keyword>
<comment type="caution">
    <text evidence="3">The sequence shown here is derived from an EMBL/GenBank/DDBJ whole genome shotgun (WGS) entry which is preliminary data.</text>
</comment>
<dbReference type="InterPro" id="IPR033134">
    <property type="entry name" value="Asp/Glu_racemase_AS_2"/>
</dbReference>
<evidence type="ECO:0000313" key="3">
    <source>
        <dbReference type="EMBL" id="TYS63345.1"/>
    </source>
</evidence>
<dbReference type="PANTHER" id="PTHR21198:SF7">
    <property type="entry name" value="ASPARTATE-GLUTAMATE RACEMASE FAMILY"/>
    <property type="match status" value="1"/>
</dbReference>
<dbReference type="InterPro" id="IPR004380">
    <property type="entry name" value="Asp_race"/>
</dbReference>
<dbReference type="NCBIfam" id="TIGR00035">
    <property type="entry name" value="asp_race"/>
    <property type="match status" value="1"/>
</dbReference>
<evidence type="ECO:0000256" key="1">
    <source>
        <dbReference type="ARBA" id="ARBA00007847"/>
    </source>
</evidence>
<evidence type="ECO:0000313" key="4">
    <source>
        <dbReference type="Proteomes" id="UP000323732"/>
    </source>
</evidence>
<dbReference type="InterPro" id="IPR015942">
    <property type="entry name" value="Asp/Glu/hydantoin_racemase"/>
</dbReference>
<sequence length="234" mass="26145">MIEMKTIGLIGGMSWESTSVYYSYINRLVQEKLGGIHSARCLLYSFDFEEIAALQRSGNWEKATEKMIEAARFLETGGADCIVICTNTMHLMAEDLQKACRIPVIHIVECVVEEIKKQGIEAVGLLGTKFTMEQTFYKKILEEHGIEVLVPEEGDRERVHEVIFEELCRGKFKEDSKAAYLDIIGRLGANGAKGIILGCTEIPMLVSQEDTHIPIFDTTLIHASKAVEFALGKV</sequence>
<accession>A0A5D4SIS8</accession>
<dbReference type="SUPFAM" id="SSF53681">
    <property type="entry name" value="Aspartate/glutamate racemase"/>
    <property type="match status" value="2"/>
</dbReference>
<dbReference type="InterPro" id="IPR001920">
    <property type="entry name" value="Asp/Glu_race"/>
</dbReference>
<dbReference type="Pfam" id="PF01177">
    <property type="entry name" value="Asp_Glu_race"/>
    <property type="match status" value="1"/>
</dbReference>
<comment type="similarity">
    <text evidence="1">Belongs to the aspartate/glutamate racemases family.</text>
</comment>